<dbReference type="GO" id="GO:0051301">
    <property type="term" value="P:cell division"/>
    <property type="evidence" value="ECO:0007669"/>
    <property type="project" value="InterPro"/>
</dbReference>
<dbReference type="PANTHER" id="PTHR30474">
    <property type="entry name" value="CELL CYCLE PROTEIN"/>
    <property type="match status" value="1"/>
</dbReference>
<evidence type="ECO:0000256" key="1">
    <source>
        <dbReference type="ARBA" id="ARBA00004141"/>
    </source>
</evidence>
<evidence type="ECO:0000256" key="3">
    <source>
        <dbReference type="ARBA" id="ARBA00022960"/>
    </source>
</evidence>
<feature type="transmembrane region" description="Helical" evidence="6">
    <location>
        <begin position="109"/>
        <end position="131"/>
    </location>
</feature>
<dbReference type="InterPro" id="IPR047928">
    <property type="entry name" value="Perm_prefix_1"/>
</dbReference>
<name>A0A938XBL6_9CLOT</name>
<sequence length="448" mass="49296">MDEYLKIVLEQIRCRKARPYIRQELQDHMEEQIEANMHAGMDCESAEKAAVKDMGDPVETGISLDRIHKPQIAWKLLLIIALISVVGIMTHTMMTRHIDGGDAYTSGRYVMHVIVGIAVMTGVYFMDYTVLARSSKLIAAALLAVCLLTLLFGGIVNGTYCMMIGGRLISIQALMLFYVPVYGGVIYTYHGLGYRGLMKTVAWMVMPVLLVCRIPAMMTAGLMLISMLVMLTIAVWKDWFVVSKKKTLAGLWSIFIALPLVAFCGMYVGNVLDSYQKARIQAFVSGSGDVSYVTEMLRSFLTTNKLIGSSGADIPGSLPAFNADYILTYLSSTYGMIAAILVCCVLAALIAAVFGTAMKQKNQLGMIMGCGCGMVFLVSFLINILENLGALPPTATFLPFLSAGGSYLVVSYGLIGIVLSIYRYKNIYPRHVKVKMPRIKMTIKTENW</sequence>
<evidence type="ECO:0000313" key="8">
    <source>
        <dbReference type="Proteomes" id="UP000705508"/>
    </source>
</evidence>
<keyword evidence="5 6" id="KW-0472">Membrane</keyword>
<dbReference type="RefSeq" id="WP_204906095.1">
    <property type="nucleotide sequence ID" value="NZ_JACJKS010000005.1"/>
</dbReference>
<evidence type="ECO:0000256" key="5">
    <source>
        <dbReference type="ARBA" id="ARBA00023136"/>
    </source>
</evidence>
<gene>
    <name evidence="7" type="ORF">H6A20_05265</name>
</gene>
<keyword evidence="4 6" id="KW-1133">Transmembrane helix</keyword>
<comment type="caution">
    <text evidence="7">The sequence shown here is derived from an EMBL/GenBank/DDBJ whole genome shotgun (WGS) entry which is preliminary data.</text>
</comment>
<organism evidence="7 8">
    <name type="scientific">Mordavella massiliensis</name>
    <dbReference type="NCBI Taxonomy" id="1871024"/>
    <lineage>
        <taxon>Bacteria</taxon>
        <taxon>Bacillati</taxon>
        <taxon>Bacillota</taxon>
        <taxon>Clostridia</taxon>
        <taxon>Eubacteriales</taxon>
        <taxon>Clostridiaceae</taxon>
        <taxon>Mordavella</taxon>
    </lineage>
</organism>
<evidence type="ECO:0000256" key="6">
    <source>
        <dbReference type="SAM" id="Phobius"/>
    </source>
</evidence>
<feature type="transmembrane region" description="Helical" evidence="6">
    <location>
        <begin position="168"/>
        <end position="188"/>
    </location>
</feature>
<dbReference type="InterPro" id="IPR001182">
    <property type="entry name" value="FtsW/RodA"/>
</dbReference>
<comment type="subcellular location">
    <subcellularLocation>
        <location evidence="1">Membrane</location>
        <topology evidence="1">Multi-pass membrane protein</topology>
    </subcellularLocation>
</comment>
<dbReference type="AlphaFoldDB" id="A0A938XBL6"/>
<reference evidence="7" key="1">
    <citation type="submission" date="2020-08" db="EMBL/GenBank/DDBJ databases">
        <authorList>
            <person name="Cejkova D."/>
            <person name="Kubasova T."/>
            <person name="Jahodarova E."/>
            <person name="Rychlik I."/>
        </authorList>
    </citation>
    <scope>NUCLEOTIDE SEQUENCE</scope>
    <source>
        <strain evidence="7">An582</strain>
    </source>
</reference>
<evidence type="ECO:0000313" key="7">
    <source>
        <dbReference type="EMBL" id="MBM6948072.1"/>
    </source>
</evidence>
<dbReference type="GO" id="GO:0015648">
    <property type="term" value="F:lipid-linked peptidoglycan transporter activity"/>
    <property type="evidence" value="ECO:0007669"/>
    <property type="project" value="TreeGrafter"/>
</dbReference>
<proteinExistence type="predicted"/>
<evidence type="ECO:0000256" key="4">
    <source>
        <dbReference type="ARBA" id="ARBA00022989"/>
    </source>
</evidence>
<dbReference type="NCBIfam" id="NF038403">
    <property type="entry name" value="perm_prefix_1"/>
    <property type="match status" value="1"/>
</dbReference>
<feature type="transmembrane region" description="Helical" evidence="6">
    <location>
        <begin position="72"/>
        <end position="89"/>
    </location>
</feature>
<dbReference type="EMBL" id="JACJKS010000005">
    <property type="protein sequence ID" value="MBM6948072.1"/>
    <property type="molecule type" value="Genomic_DNA"/>
</dbReference>
<feature type="transmembrane region" description="Helical" evidence="6">
    <location>
        <begin position="137"/>
        <end position="156"/>
    </location>
</feature>
<feature type="transmembrane region" description="Helical" evidence="6">
    <location>
        <begin position="397"/>
        <end position="422"/>
    </location>
</feature>
<feature type="transmembrane region" description="Helical" evidence="6">
    <location>
        <begin position="248"/>
        <end position="268"/>
    </location>
</feature>
<keyword evidence="2 6" id="KW-0812">Transmembrane</keyword>
<dbReference type="PANTHER" id="PTHR30474:SF1">
    <property type="entry name" value="PEPTIDOGLYCAN GLYCOSYLTRANSFERASE MRDB"/>
    <property type="match status" value="1"/>
</dbReference>
<dbReference type="GO" id="GO:0032153">
    <property type="term" value="C:cell division site"/>
    <property type="evidence" value="ECO:0007669"/>
    <property type="project" value="TreeGrafter"/>
</dbReference>
<feature type="transmembrane region" description="Helical" evidence="6">
    <location>
        <begin position="334"/>
        <end position="357"/>
    </location>
</feature>
<dbReference type="Pfam" id="PF01098">
    <property type="entry name" value="FTSW_RODA_SPOVE"/>
    <property type="match status" value="1"/>
</dbReference>
<reference evidence="7" key="2">
    <citation type="journal article" date="2021" name="Sci. Rep.">
        <title>The distribution of antibiotic resistance genes in chicken gut microbiota commensals.</title>
        <authorList>
            <person name="Juricova H."/>
            <person name="Matiasovicova J."/>
            <person name="Kubasova T."/>
            <person name="Cejkova D."/>
            <person name="Rychlik I."/>
        </authorList>
    </citation>
    <scope>NUCLEOTIDE SEQUENCE</scope>
    <source>
        <strain evidence="7">An582</strain>
    </source>
</reference>
<feature type="transmembrane region" description="Helical" evidence="6">
    <location>
        <begin position="364"/>
        <end position="385"/>
    </location>
</feature>
<protein>
    <submittedName>
        <fullName evidence="7">FtsW/RodA/SpoVE family cell cycle protein</fullName>
    </submittedName>
</protein>
<keyword evidence="3" id="KW-0133">Cell shape</keyword>
<accession>A0A938XBL6</accession>
<feature type="transmembrane region" description="Helical" evidence="6">
    <location>
        <begin position="208"/>
        <end position="236"/>
    </location>
</feature>
<evidence type="ECO:0000256" key="2">
    <source>
        <dbReference type="ARBA" id="ARBA00022692"/>
    </source>
</evidence>
<dbReference type="GO" id="GO:0005886">
    <property type="term" value="C:plasma membrane"/>
    <property type="evidence" value="ECO:0007669"/>
    <property type="project" value="TreeGrafter"/>
</dbReference>
<dbReference type="GO" id="GO:0008360">
    <property type="term" value="P:regulation of cell shape"/>
    <property type="evidence" value="ECO:0007669"/>
    <property type="project" value="UniProtKB-KW"/>
</dbReference>
<dbReference type="Proteomes" id="UP000705508">
    <property type="component" value="Unassembled WGS sequence"/>
</dbReference>